<proteinExistence type="inferred from homology"/>
<dbReference type="PANTHER" id="PTHR48022">
    <property type="entry name" value="PLASTIDIC GLUCOSE TRANSPORTER 4"/>
    <property type="match status" value="1"/>
</dbReference>
<evidence type="ECO:0000256" key="7">
    <source>
        <dbReference type="RuleBase" id="RU003346"/>
    </source>
</evidence>
<reference evidence="11 12" key="1">
    <citation type="submission" date="2016-03" db="EMBL/GenBank/DDBJ databases">
        <authorList>
            <person name="Ploux O."/>
        </authorList>
    </citation>
    <scope>NUCLEOTIDE SEQUENCE [LARGE SCALE GENOMIC DNA]</scope>
    <source>
        <strain evidence="11 12">UAMH 11012</strain>
    </source>
</reference>
<feature type="transmembrane region" description="Helical" evidence="9">
    <location>
        <begin position="21"/>
        <end position="40"/>
    </location>
</feature>
<evidence type="ECO:0000256" key="3">
    <source>
        <dbReference type="ARBA" id="ARBA00022448"/>
    </source>
</evidence>
<comment type="similarity">
    <text evidence="2 7">Belongs to the major facilitator superfamily. Sugar transporter (TC 2.A.1.1) family.</text>
</comment>
<dbReference type="AlphaFoldDB" id="A0A1L7WPF1"/>
<feature type="transmembrane region" description="Helical" evidence="9">
    <location>
        <begin position="384"/>
        <end position="404"/>
    </location>
</feature>
<feature type="transmembrane region" description="Helical" evidence="9">
    <location>
        <begin position="122"/>
        <end position="139"/>
    </location>
</feature>
<feature type="transmembrane region" description="Helical" evidence="9">
    <location>
        <begin position="190"/>
        <end position="212"/>
    </location>
</feature>
<sequence>MTRERGGSVSTTRTYAGLMGRPLGLLISTIATTGFLLFGYDQGVMSGIISADPFNAYFPETKDDSVYQGFVTAIYEVGCLLGAIFVLTFGDRTGRRRAMMLGGLIMIIGVIIQVTAIKGSNATAQFIIGRTITGIGNGMNTSTIPTYQAECSRTANRGLLICIEGGIIAFGTMIAYWIDYGASYGPDNLTWRFPIAFQIVFGVILIAGTWFLPESPRWLLTKDRHEDAIDVIAALNGLETTDPEVHLQHSLIVDGIKASGEIGGKTPFSALFTGGKTQHFRRMLLGASSQFFQQLGGCNAVIYYFPILFQTAIGTSHNLALLLGGINMIVYSIFATVSWFIIERAGRRQLFLWGTVGQCLSMVLVFACLIPQGGQGPSAKGAGVGLFTYIAFFGATWLPLPWLYPAEINPLRTRARANAVSTCSNWLFNFLIVMVTPVMISSIHWGTYLFFAVVNACFIPVIYWFYPETKKRSLEEIDLIFAKGYLENISYVKASFDMPFLSDREVEAMAREYGFIDLDEEEKVGEKMTEKNVGGDTEVPTPDSASENEKARDTTRRSSDGTAVAGQGGENMHGELHNSDTQDHGFRND</sequence>
<dbReference type="InterPro" id="IPR003663">
    <property type="entry name" value="Sugar/inositol_transpt"/>
</dbReference>
<feature type="transmembrane region" description="Helical" evidence="9">
    <location>
        <begin position="449"/>
        <end position="466"/>
    </location>
</feature>
<keyword evidence="3 7" id="KW-0813">Transport</keyword>
<dbReference type="PRINTS" id="PR00171">
    <property type="entry name" value="SUGRTRNSPORT"/>
</dbReference>
<dbReference type="GO" id="GO:0016020">
    <property type="term" value="C:membrane"/>
    <property type="evidence" value="ECO:0007669"/>
    <property type="project" value="UniProtKB-SubCell"/>
</dbReference>
<accession>A0A1L7WPF1</accession>
<feature type="transmembrane region" description="Helical" evidence="9">
    <location>
        <begin position="291"/>
        <end position="313"/>
    </location>
</feature>
<evidence type="ECO:0000256" key="6">
    <source>
        <dbReference type="ARBA" id="ARBA00023136"/>
    </source>
</evidence>
<dbReference type="PROSITE" id="PS50850">
    <property type="entry name" value="MFS"/>
    <property type="match status" value="1"/>
</dbReference>
<feature type="transmembrane region" description="Helical" evidence="9">
    <location>
        <begin position="350"/>
        <end position="372"/>
    </location>
</feature>
<dbReference type="InterPro" id="IPR050360">
    <property type="entry name" value="MFS_Sugar_Transporters"/>
</dbReference>
<dbReference type="Proteomes" id="UP000184330">
    <property type="component" value="Unassembled WGS sequence"/>
</dbReference>
<dbReference type="GO" id="GO:0015793">
    <property type="term" value="P:glycerol transmembrane transport"/>
    <property type="evidence" value="ECO:0007669"/>
    <property type="project" value="TreeGrafter"/>
</dbReference>
<evidence type="ECO:0000259" key="10">
    <source>
        <dbReference type="PROSITE" id="PS50850"/>
    </source>
</evidence>
<evidence type="ECO:0000313" key="12">
    <source>
        <dbReference type="Proteomes" id="UP000184330"/>
    </source>
</evidence>
<dbReference type="PROSITE" id="PS00217">
    <property type="entry name" value="SUGAR_TRANSPORT_2"/>
    <property type="match status" value="1"/>
</dbReference>
<dbReference type="NCBIfam" id="TIGR00879">
    <property type="entry name" value="SP"/>
    <property type="match status" value="1"/>
</dbReference>
<dbReference type="GO" id="GO:0005351">
    <property type="term" value="F:carbohydrate:proton symporter activity"/>
    <property type="evidence" value="ECO:0007669"/>
    <property type="project" value="TreeGrafter"/>
</dbReference>
<evidence type="ECO:0000256" key="2">
    <source>
        <dbReference type="ARBA" id="ARBA00010992"/>
    </source>
</evidence>
<dbReference type="FunFam" id="1.20.1250.20:FF:000061">
    <property type="entry name" value="MFS sugar transporter"/>
    <property type="match status" value="1"/>
</dbReference>
<feature type="transmembrane region" description="Helical" evidence="9">
    <location>
        <begin position="99"/>
        <end position="116"/>
    </location>
</feature>
<gene>
    <name evidence="11" type="ORF">PAC_04540</name>
</gene>
<feature type="transmembrane region" description="Helical" evidence="9">
    <location>
        <begin position="66"/>
        <end position="87"/>
    </location>
</feature>
<evidence type="ECO:0000256" key="8">
    <source>
        <dbReference type="SAM" id="MobiDB-lite"/>
    </source>
</evidence>
<dbReference type="InterPro" id="IPR005828">
    <property type="entry name" value="MFS_sugar_transport-like"/>
</dbReference>
<name>A0A1L7WPF1_9HELO</name>
<feature type="transmembrane region" description="Helical" evidence="9">
    <location>
        <begin position="425"/>
        <end position="443"/>
    </location>
</feature>
<feature type="region of interest" description="Disordered" evidence="8">
    <location>
        <begin position="524"/>
        <end position="589"/>
    </location>
</feature>
<keyword evidence="12" id="KW-1185">Reference proteome</keyword>
<feature type="transmembrane region" description="Helical" evidence="9">
    <location>
        <begin position="319"/>
        <end position="341"/>
    </location>
</feature>
<feature type="compositionally biased region" description="Basic and acidic residues" evidence="8">
    <location>
        <begin position="547"/>
        <end position="559"/>
    </location>
</feature>
<feature type="domain" description="Major facilitator superfamily (MFS) profile" evidence="10">
    <location>
        <begin position="27"/>
        <end position="470"/>
    </location>
</feature>
<protein>
    <submittedName>
        <fullName evidence="11">Related to sugar transport protein STL1</fullName>
    </submittedName>
</protein>
<keyword evidence="5 9" id="KW-1133">Transmembrane helix</keyword>
<dbReference type="PANTHER" id="PTHR48022:SF69">
    <property type="entry name" value="SUGAR TRANSPORTER"/>
    <property type="match status" value="1"/>
</dbReference>
<dbReference type="OrthoDB" id="6133115at2759"/>
<evidence type="ECO:0000256" key="1">
    <source>
        <dbReference type="ARBA" id="ARBA00004141"/>
    </source>
</evidence>
<evidence type="ECO:0000256" key="5">
    <source>
        <dbReference type="ARBA" id="ARBA00022989"/>
    </source>
</evidence>
<evidence type="ECO:0000313" key="11">
    <source>
        <dbReference type="EMBL" id="CZR54656.1"/>
    </source>
</evidence>
<comment type="subcellular location">
    <subcellularLocation>
        <location evidence="1">Membrane</location>
        <topology evidence="1">Multi-pass membrane protein</topology>
    </subcellularLocation>
</comment>
<dbReference type="Pfam" id="PF00083">
    <property type="entry name" value="Sugar_tr"/>
    <property type="match status" value="1"/>
</dbReference>
<evidence type="ECO:0000256" key="4">
    <source>
        <dbReference type="ARBA" id="ARBA00022692"/>
    </source>
</evidence>
<feature type="transmembrane region" description="Helical" evidence="9">
    <location>
        <begin position="159"/>
        <end position="178"/>
    </location>
</feature>
<evidence type="ECO:0000256" key="9">
    <source>
        <dbReference type="SAM" id="Phobius"/>
    </source>
</evidence>
<keyword evidence="4 9" id="KW-0812">Transmembrane</keyword>
<dbReference type="SUPFAM" id="SSF103473">
    <property type="entry name" value="MFS general substrate transporter"/>
    <property type="match status" value="1"/>
</dbReference>
<feature type="compositionally biased region" description="Basic and acidic residues" evidence="8">
    <location>
        <begin position="572"/>
        <end position="589"/>
    </location>
</feature>
<dbReference type="InterPro" id="IPR036259">
    <property type="entry name" value="MFS_trans_sf"/>
</dbReference>
<dbReference type="EMBL" id="FJOG01000005">
    <property type="protein sequence ID" value="CZR54656.1"/>
    <property type="molecule type" value="Genomic_DNA"/>
</dbReference>
<dbReference type="InterPro" id="IPR005829">
    <property type="entry name" value="Sugar_transporter_CS"/>
</dbReference>
<keyword evidence="11" id="KW-0762">Sugar transport</keyword>
<dbReference type="InterPro" id="IPR020846">
    <property type="entry name" value="MFS_dom"/>
</dbReference>
<dbReference type="Gene3D" id="1.20.1250.20">
    <property type="entry name" value="MFS general substrate transporter like domains"/>
    <property type="match status" value="1"/>
</dbReference>
<organism evidence="11 12">
    <name type="scientific">Phialocephala subalpina</name>
    <dbReference type="NCBI Taxonomy" id="576137"/>
    <lineage>
        <taxon>Eukaryota</taxon>
        <taxon>Fungi</taxon>
        <taxon>Dikarya</taxon>
        <taxon>Ascomycota</taxon>
        <taxon>Pezizomycotina</taxon>
        <taxon>Leotiomycetes</taxon>
        <taxon>Helotiales</taxon>
        <taxon>Mollisiaceae</taxon>
        <taxon>Phialocephala</taxon>
        <taxon>Phialocephala fortinii species complex</taxon>
    </lineage>
</organism>
<keyword evidence="6 9" id="KW-0472">Membrane</keyword>